<proteinExistence type="inferred from homology"/>
<dbReference type="InterPro" id="IPR049177">
    <property type="entry name" value="MgtC_SapB_SrpB_YhiD_N"/>
</dbReference>
<keyword evidence="6 7" id="KW-0472">Membrane</keyword>
<sequence>MLFDWDQVPTQLGLVGLAFVLCILIGWERQYFHKAAGIRTHALVGLGSSVFTMISVEGFIYLAEYQVTRDPSRIAAQIVTGVGFLGAGVIFVNRDVVRGLTTAASIWLAAAIGMACGAGLLPLAVFATLLHFVAVLVVAPLGRLLPQAGERTLMELTYEDGRGVLRDVLAEATAMGCETTLVETRAKTSDGRRLIKARMRFRKGPPLRDVMAQLSEIPGVVDIELANARDEL</sequence>
<dbReference type="Pfam" id="PF02308">
    <property type="entry name" value="MgtC"/>
    <property type="match status" value="1"/>
</dbReference>
<evidence type="ECO:0000313" key="9">
    <source>
        <dbReference type="EMBL" id="QNP57624.1"/>
    </source>
</evidence>
<evidence type="ECO:0000259" key="8">
    <source>
        <dbReference type="Pfam" id="PF02308"/>
    </source>
</evidence>
<dbReference type="PRINTS" id="PR01837">
    <property type="entry name" value="MGTCSAPBPROT"/>
</dbReference>
<gene>
    <name evidence="9" type="ORF">H9L22_13935</name>
</gene>
<feature type="transmembrane region" description="Helical" evidence="7">
    <location>
        <begin position="99"/>
        <end position="120"/>
    </location>
</feature>
<evidence type="ECO:0000256" key="3">
    <source>
        <dbReference type="ARBA" id="ARBA00022475"/>
    </source>
</evidence>
<organism evidence="9 10">
    <name type="scientific">Tessaracoccus defluvii</name>
    <dbReference type="NCBI Taxonomy" id="1285901"/>
    <lineage>
        <taxon>Bacteria</taxon>
        <taxon>Bacillati</taxon>
        <taxon>Actinomycetota</taxon>
        <taxon>Actinomycetes</taxon>
        <taxon>Propionibacteriales</taxon>
        <taxon>Propionibacteriaceae</taxon>
        <taxon>Tessaracoccus</taxon>
    </lineage>
</organism>
<feature type="transmembrane region" description="Helical" evidence="7">
    <location>
        <begin position="12"/>
        <end position="28"/>
    </location>
</feature>
<dbReference type="GO" id="GO:0005886">
    <property type="term" value="C:plasma membrane"/>
    <property type="evidence" value="ECO:0007669"/>
    <property type="project" value="UniProtKB-SubCell"/>
</dbReference>
<name>A0A7H0HAQ8_9ACTN</name>
<accession>A0A7H0HAQ8</accession>
<feature type="transmembrane region" description="Helical" evidence="7">
    <location>
        <begin position="74"/>
        <end position="92"/>
    </location>
</feature>
<dbReference type="EMBL" id="CP060789">
    <property type="protein sequence ID" value="QNP57624.1"/>
    <property type="molecule type" value="Genomic_DNA"/>
</dbReference>
<evidence type="ECO:0000256" key="4">
    <source>
        <dbReference type="ARBA" id="ARBA00022692"/>
    </source>
</evidence>
<evidence type="ECO:0000256" key="5">
    <source>
        <dbReference type="ARBA" id="ARBA00022989"/>
    </source>
</evidence>
<comment type="similarity">
    <text evidence="2">Belongs to the MgtC/SapB family.</text>
</comment>
<dbReference type="Proteomes" id="UP000516117">
    <property type="component" value="Chromosome"/>
</dbReference>
<keyword evidence="4 7" id="KW-0812">Transmembrane</keyword>
<evidence type="ECO:0000313" key="10">
    <source>
        <dbReference type="Proteomes" id="UP000516117"/>
    </source>
</evidence>
<feature type="transmembrane region" description="Helical" evidence="7">
    <location>
        <begin position="40"/>
        <end position="62"/>
    </location>
</feature>
<reference evidence="9 10" key="1">
    <citation type="submission" date="2020-08" db="EMBL/GenBank/DDBJ databases">
        <title>Genome sequence of Tessaracoccus defluvii JCM 17540T.</title>
        <authorList>
            <person name="Hyun D.-W."/>
            <person name="Bae J.-W."/>
        </authorList>
    </citation>
    <scope>NUCLEOTIDE SEQUENCE [LARGE SCALE GENOMIC DNA]</scope>
    <source>
        <strain evidence="9 10">JCM 17540</strain>
    </source>
</reference>
<comment type="subcellular location">
    <subcellularLocation>
        <location evidence="1">Cell membrane</location>
        <topology evidence="1">Multi-pass membrane protein</topology>
    </subcellularLocation>
</comment>
<keyword evidence="10" id="KW-1185">Reference proteome</keyword>
<keyword evidence="5 7" id="KW-1133">Transmembrane helix</keyword>
<protein>
    <submittedName>
        <fullName evidence="9">MgtC/SapB family protein</fullName>
    </submittedName>
</protein>
<evidence type="ECO:0000256" key="1">
    <source>
        <dbReference type="ARBA" id="ARBA00004651"/>
    </source>
</evidence>
<dbReference type="InterPro" id="IPR003416">
    <property type="entry name" value="MgtC/SapB/SrpB/YhiD_fam"/>
</dbReference>
<keyword evidence="3" id="KW-1003">Cell membrane</keyword>
<dbReference type="PANTHER" id="PTHR33778">
    <property type="entry name" value="PROTEIN MGTC"/>
    <property type="match status" value="1"/>
</dbReference>
<dbReference type="KEGG" id="tdf:H9L22_13935"/>
<dbReference type="AlphaFoldDB" id="A0A7H0HAQ8"/>
<evidence type="ECO:0000256" key="6">
    <source>
        <dbReference type="ARBA" id="ARBA00023136"/>
    </source>
</evidence>
<evidence type="ECO:0000256" key="2">
    <source>
        <dbReference type="ARBA" id="ARBA00009298"/>
    </source>
</evidence>
<evidence type="ECO:0000256" key="7">
    <source>
        <dbReference type="SAM" id="Phobius"/>
    </source>
</evidence>
<feature type="domain" description="MgtC/SapB/SrpB/YhiD N-terminal" evidence="8">
    <location>
        <begin position="17"/>
        <end position="143"/>
    </location>
</feature>
<dbReference type="PANTHER" id="PTHR33778:SF1">
    <property type="entry name" value="MAGNESIUM TRANSPORTER YHID-RELATED"/>
    <property type="match status" value="1"/>
</dbReference>